<organism evidence="4 5">
    <name type="scientific">Tetrahymena thermophila (strain SB210)</name>
    <dbReference type="NCBI Taxonomy" id="312017"/>
    <lineage>
        <taxon>Eukaryota</taxon>
        <taxon>Sar</taxon>
        <taxon>Alveolata</taxon>
        <taxon>Ciliophora</taxon>
        <taxon>Intramacronucleata</taxon>
        <taxon>Oligohymenophorea</taxon>
        <taxon>Hymenostomatida</taxon>
        <taxon>Tetrahymenina</taxon>
        <taxon>Tetrahymenidae</taxon>
        <taxon>Tetrahymena</taxon>
    </lineage>
</organism>
<evidence type="ECO:0000313" key="4">
    <source>
        <dbReference type="EMBL" id="EAR87310.2"/>
    </source>
</evidence>
<feature type="chain" id="PRO_5003712374" evidence="2">
    <location>
        <begin position="20"/>
        <end position="1373"/>
    </location>
</feature>
<keyword evidence="1" id="KW-1133">Transmembrane helix</keyword>
<dbReference type="GO" id="GO:0030246">
    <property type="term" value="F:carbohydrate binding"/>
    <property type="evidence" value="ECO:0007669"/>
    <property type="project" value="InterPro"/>
</dbReference>
<gene>
    <name evidence="4" type="ORF">TTHERM_00058220</name>
</gene>
<dbReference type="Proteomes" id="UP000009168">
    <property type="component" value="Unassembled WGS sequence"/>
</dbReference>
<keyword evidence="1" id="KW-0472">Membrane</keyword>
<dbReference type="InterPro" id="IPR037221">
    <property type="entry name" value="H-type_lectin_dom_sf"/>
</dbReference>
<dbReference type="PANTHER" id="PTHR15332:SF175">
    <property type="entry name" value="PROPROTEIN CONVERTASE SUBTILISIN_KEXIN TYPE 5-LIKE"/>
    <property type="match status" value="1"/>
</dbReference>
<protein>
    <submittedName>
        <fullName evidence="4">H-type lectin domain protein</fullName>
    </submittedName>
</protein>
<evidence type="ECO:0000259" key="3">
    <source>
        <dbReference type="Pfam" id="PF09458"/>
    </source>
</evidence>
<dbReference type="eggNOG" id="KOG3525">
    <property type="taxonomic scope" value="Eukaryota"/>
</dbReference>
<dbReference type="Pfam" id="PF09458">
    <property type="entry name" value="H_lectin"/>
    <property type="match status" value="1"/>
</dbReference>
<feature type="domain" description="H-type lectin" evidence="3">
    <location>
        <begin position="44"/>
        <end position="110"/>
    </location>
</feature>
<proteinExistence type="predicted"/>
<dbReference type="GO" id="GO:0007155">
    <property type="term" value="P:cell adhesion"/>
    <property type="evidence" value="ECO:0007669"/>
    <property type="project" value="InterPro"/>
</dbReference>
<dbReference type="InterPro" id="IPR009030">
    <property type="entry name" value="Growth_fac_rcpt_cys_sf"/>
</dbReference>
<dbReference type="Gene3D" id="2.60.40.2080">
    <property type="match status" value="1"/>
</dbReference>
<dbReference type="InterPro" id="IPR019019">
    <property type="entry name" value="H-type_lectin_domain"/>
</dbReference>
<keyword evidence="5" id="KW-1185">Reference proteome</keyword>
<dbReference type="SUPFAM" id="SSF141086">
    <property type="entry name" value="Agglutinin HPA-like"/>
    <property type="match status" value="1"/>
</dbReference>
<dbReference type="SMART" id="SM00261">
    <property type="entry name" value="FU"/>
    <property type="match status" value="14"/>
</dbReference>
<evidence type="ECO:0000256" key="2">
    <source>
        <dbReference type="SAM" id="SignalP"/>
    </source>
</evidence>
<accession>I7MDC2</accession>
<dbReference type="EMBL" id="GG662853">
    <property type="protein sequence ID" value="EAR87310.2"/>
    <property type="molecule type" value="Genomic_DNA"/>
</dbReference>
<reference evidence="5" key="1">
    <citation type="journal article" date="2006" name="PLoS Biol.">
        <title>Macronuclear genome sequence of the ciliate Tetrahymena thermophila, a model eukaryote.</title>
        <authorList>
            <person name="Eisen J.A."/>
            <person name="Coyne R.S."/>
            <person name="Wu M."/>
            <person name="Wu D."/>
            <person name="Thiagarajan M."/>
            <person name="Wortman J.R."/>
            <person name="Badger J.H."/>
            <person name="Ren Q."/>
            <person name="Amedeo P."/>
            <person name="Jones K.M."/>
            <person name="Tallon L.J."/>
            <person name="Delcher A.L."/>
            <person name="Salzberg S.L."/>
            <person name="Silva J.C."/>
            <person name="Haas B.J."/>
            <person name="Majoros W.H."/>
            <person name="Farzad M."/>
            <person name="Carlton J.M."/>
            <person name="Smith R.K. Jr."/>
            <person name="Garg J."/>
            <person name="Pearlman R.E."/>
            <person name="Karrer K.M."/>
            <person name="Sun L."/>
            <person name="Manning G."/>
            <person name="Elde N.C."/>
            <person name="Turkewitz A.P."/>
            <person name="Asai D.J."/>
            <person name="Wilkes D.E."/>
            <person name="Wang Y."/>
            <person name="Cai H."/>
            <person name="Collins K."/>
            <person name="Stewart B.A."/>
            <person name="Lee S.R."/>
            <person name="Wilamowska K."/>
            <person name="Weinberg Z."/>
            <person name="Ruzzo W.L."/>
            <person name="Wloga D."/>
            <person name="Gaertig J."/>
            <person name="Frankel J."/>
            <person name="Tsao C.-C."/>
            <person name="Gorovsky M.A."/>
            <person name="Keeling P.J."/>
            <person name="Waller R.F."/>
            <person name="Patron N.J."/>
            <person name="Cherry J.M."/>
            <person name="Stover N.A."/>
            <person name="Krieger C.J."/>
            <person name="del Toro C."/>
            <person name="Ryder H.F."/>
            <person name="Williamson S.C."/>
            <person name="Barbeau R.A."/>
            <person name="Hamilton E.P."/>
            <person name="Orias E."/>
        </authorList>
    </citation>
    <scope>NUCLEOTIDE SEQUENCE [LARGE SCALE GENOMIC DNA]</scope>
    <source>
        <strain evidence="5">SB210</strain>
    </source>
</reference>
<keyword evidence="2" id="KW-0732">Signal</keyword>
<keyword evidence="1" id="KW-0812">Transmembrane</keyword>
<dbReference type="GeneID" id="7835106"/>
<sequence>MSFLLRTFMVLSFVKDVYLSLINILDDNFIQSGNFTISQTNTIVNIQFSSPFNSTPNIITSLNYLDTLNNQFELDFQIFITNQSSTGFQVTLQVSYFSSLKQANYSYIATTASNIYSFNTSNQTILLDNSQDQNYNIYTTKIPYSQQNLLSNSKIKVLVVGFMTGFYVDYLNNILSVSFQISQPTDDPNNFLINLKEDLSADGQLNEVRYNYFEFYYQENNSIMIKTYQDQTYEFISSTSNCLYNNLISTNYANNLSPVCKQGLCCQELSEKYTRVQTIPIPIITMQSNKLNFQIGFSKISSDLNVQNGRLIISDIYFNYYNGSYGMYITYRTWYGSKILGVTSTLIEYYSLSCTTGYFYSFAVQDCVQTCESQTYPEQNSLNTSLLPSCNPCNSSCIQCYGPLSTNCKSCPSSLPFFIVQNNQCQSIQPGTGFICQKSSDISLSYQYNCYSCDSTCLTCSGTLPTNCLSCSQSFPYFITSTNQCLSSPNSDFQCQQNKTTPTYQFNCQTCSPNCQTCFGPLSNNCQSCNPNLPFFNTKTNECLLQAPATGYYCQNINSTSPSYQLNCYPCDPSCFQCSGPLSTNCLSCTTSFPFYNISTNSCLASAPNQGYFCKQSSKSNFSYQQNCSPCYSTCLNCSGSLQNNCISCTSQFPYFNIQTSSCLSNIPSSNFYCIQNLTNPTYQFNCNNCHINCLSCSGPQSNNCLSCPPSLPFFNTKTNECLVQAPASGYYCQSNSNTSLSYQQDCYPCDQSCLQCSGPISTNCLNCNTNYPFYNLSNNSCSVQAPNSGYFCTKSSNINLSYQQNCQPCDSTCLTCSGTLPTNCISCSSSFPYFNTQTNQCLSQTPGFNFNCQKNTNYPTYQFNCNSCNSNCLSCTGPLPNNCLTCPTSLPYFNTSTNECFSQIPNPGYFCQNSSSPQPSYQQNFYPCDVSCQNCEGSLTTDCTTCSQSYPYYNTLTNTCIQQEPSGFTCQQSSSNYPSYQQNCYPCNDINCLICTNVLPNSCIQCQSNTYLYNNSCTLTKPSPAFCDSNNNCQACTIQFCLNCDQGPQTCSLCPPSFYIDSNSNQCRCPYASYLDSSNNNYQCLSCPANCANCVNSTTCQQCASNSSPDPLYPGNCILNCQSGYFFDRQTQSCQQCAPTCLTCFGSKNNCMSCKTGAQTIFNQINNINECACINQKDTLSEHNIHKLIKNVSALNQTITLLLQIVVSNVHKKIVWSVYQMDLNAFNVKVDSYMTINYKLVAFVNKVNFLIMKINVAKIVLINVNCVQIPVHVFNTILIPLLLGTNAILHVVNVQEVIQINAQSVDHQLDHSINKQIVVSASLHLQKLIKRIANLILAQIFYLKQQVQLQIFSILFTFQLCLQTIILSLIIF</sequence>
<dbReference type="PANTHER" id="PTHR15332">
    <property type="entry name" value="PROPROTEIN CONVERTASE SUBTILISIN_KEXIN TYPE 5-LIKE"/>
    <property type="match status" value="1"/>
</dbReference>
<feature type="signal peptide" evidence="2">
    <location>
        <begin position="1"/>
        <end position="19"/>
    </location>
</feature>
<name>I7MDC2_TETTS</name>
<evidence type="ECO:0000313" key="5">
    <source>
        <dbReference type="Proteomes" id="UP000009168"/>
    </source>
</evidence>
<feature type="transmembrane region" description="Helical" evidence="1">
    <location>
        <begin position="1352"/>
        <end position="1372"/>
    </location>
</feature>
<dbReference type="RefSeq" id="XP_001007555.2">
    <property type="nucleotide sequence ID" value="XM_001007555.2"/>
</dbReference>
<dbReference type="SUPFAM" id="SSF57184">
    <property type="entry name" value="Growth factor receptor domain"/>
    <property type="match status" value="6"/>
</dbReference>
<evidence type="ECO:0000256" key="1">
    <source>
        <dbReference type="SAM" id="Phobius"/>
    </source>
</evidence>
<dbReference type="InParanoid" id="I7MDC2"/>
<dbReference type="Gene3D" id="2.10.220.10">
    <property type="entry name" value="Hormone Receptor, Insulin-like Growth Factor Receptor 1, Chain A, domain 2"/>
    <property type="match status" value="7"/>
</dbReference>
<dbReference type="InterPro" id="IPR006212">
    <property type="entry name" value="Furin_repeat"/>
</dbReference>
<dbReference type="OrthoDB" id="10035969at2759"/>
<dbReference type="CDD" id="cd00064">
    <property type="entry name" value="FU"/>
    <property type="match status" value="2"/>
</dbReference>
<dbReference type="KEGG" id="tet:TTHERM_00058220"/>